<reference evidence="1" key="1">
    <citation type="submission" date="2016-10" db="EMBL/GenBank/DDBJ databases">
        <title>Sequence of Gallionella enrichment culture.</title>
        <authorList>
            <person name="Poehlein A."/>
            <person name="Muehling M."/>
            <person name="Daniel R."/>
        </authorList>
    </citation>
    <scope>NUCLEOTIDE SEQUENCE</scope>
</reference>
<dbReference type="AlphaFoldDB" id="A0A1J5SKT6"/>
<comment type="caution">
    <text evidence="1">The sequence shown here is derived from an EMBL/GenBank/DDBJ whole genome shotgun (WGS) entry which is preliminary data.</text>
</comment>
<name>A0A1J5SKT6_9ZZZZ</name>
<accession>A0A1J5SKT6</accession>
<sequence>MQFRERRRVIQVIRTIYDPAIKRGRSEVVGSLDQTNPMLDDGLRAACTPDEIAEITAFLQRLRERQTRQAGAEAVHSLPAQMRLAEAWLRQQNEHEIGPLAAEIWTAWSDLSKALHKTGIGKSKHKD</sequence>
<organism evidence="1">
    <name type="scientific">mine drainage metagenome</name>
    <dbReference type="NCBI Taxonomy" id="410659"/>
    <lineage>
        <taxon>unclassified sequences</taxon>
        <taxon>metagenomes</taxon>
        <taxon>ecological metagenomes</taxon>
    </lineage>
</organism>
<evidence type="ECO:0000313" key="1">
    <source>
        <dbReference type="EMBL" id="OIR09055.1"/>
    </source>
</evidence>
<dbReference type="EMBL" id="MLJW01000028">
    <property type="protein sequence ID" value="OIR09055.1"/>
    <property type="molecule type" value="Genomic_DNA"/>
</dbReference>
<proteinExistence type="predicted"/>
<gene>
    <name evidence="1" type="ORF">GALL_86610</name>
</gene>
<protein>
    <submittedName>
        <fullName evidence="1">Uncharacterized protein</fullName>
    </submittedName>
</protein>